<dbReference type="RefSeq" id="WP_012872407.1">
    <property type="nucleotide sequence ID" value="NC_013523.1"/>
</dbReference>
<evidence type="ECO:0000313" key="2">
    <source>
        <dbReference type="Proteomes" id="UP000002027"/>
    </source>
</evidence>
<dbReference type="Proteomes" id="UP000002027">
    <property type="component" value="Chromosome 1"/>
</dbReference>
<dbReference type="KEGG" id="sti:Sthe_1929"/>
<dbReference type="eggNOG" id="COG0823">
    <property type="taxonomic scope" value="Bacteria"/>
</dbReference>
<dbReference type="InParanoid" id="D1C544"/>
<gene>
    <name evidence="1" type="ordered locus">Sthe_1929</name>
</gene>
<proteinExistence type="predicted"/>
<accession>D1C544</accession>
<evidence type="ECO:0008006" key="3">
    <source>
        <dbReference type="Google" id="ProtNLM"/>
    </source>
</evidence>
<sequence length="407" mass="42372">MAVPPVRSHDAAKRPAAVVLALLLALALLAAGCEEVDQAAVPVGRPDDPISIASPSASTPAPTARIQSILPPEAPLSVPHASRVYFTSGGDLWQMPREGPPAPVVTGRDILAFGPSPDGEQVAVVFATQPEMNGNSTVGIMAADGSVVLELPDPAPAESQAPVRAIAWSPTGSAVAVARQDGSLTLVDIGGTVQFLAPPQPESLPDDLSWSPDGTMLAYRDPSLPGQASSLYVVSAATGERTQLVAGETDGAVLDLIWLPGRQAIAYVRSSPASIEGGGDVFVVPASGGPSQLLVSAGRFAPVAGVVNLAAAPDGRTLAMSVYIPGTDHPLFHGLWLLDTSTMDLTQVPTERGEAVTDLWWVDRRLVFRAVDESRLVHAGIYTGTEPFALYEVDPATLQVRERHRGP</sequence>
<reference evidence="1 2" key="2">
    <citation type="journal article" date="2010" name="Stand. Genomic Sci.">
        <title>Complete genome sequence of Desulfohalobium retbaense type strain (HR(100)).</title>
        <authorList>
            <person name="Spring S."/>
            <person name="Nolan M."/>
            <person name="Lapidus A."/>
            <person name="Glavina Del Rio T."/>
            <person name="Copeland A."/>
            <person name="Tice H."/>
            <person name="Cheng J.F."/>
            <person name="Lucas S."/>
            <person name="Land M."/>
            <person name="Chen F."/>
            <person name="Bruce D."/>
            <person name="Goodwin L."/>
            <person name="Pitluck S."/>
            <person name="Ivanova N."/>
            <person name="Mavromatis K."/>
            <person name="Mikhailova N."/>
            <person name="Pati A."/>
            <person name="Chen A."/>
            <person name="Palaniappan K."/>
            <person name="Hauser L."/>
            <person name="Chang Y.J."/>
            <person name="Jeffries C.D."/>
            <person name="Munk C."/>
            <person name="Kiss H."/>
            <person name="Chain P."/>
            <person name="Han C."/>
            <person name="Brettin T."/>
            <person name="Detter J.C."/>
            <person name="Schuler E."/>
            <person name="Goker M."/>
            <person name="Rohde M."/>
            <person name="Bristow J."/>
            <person name="Eisen J.A."/>
            <person name="Markowitz V."/>
            <person name="Hugenholtz P."/>
            <person name="Kyrpides N.C."/>
            <person name="Klenk H.P."/>
        </authorList>
    </citation>
    <scope>NUCLEOTIDE SEQUENCE [LARGE SCALE GENOMIC DNA]</scope>
    <source>
        <strain evidence="2">ATCC 49802 / DSM 20745 / S 6022</strain>
    </source>
</reference>
<dbReference type="OrthoDB" id="159283at2"/>
<dbReference type="AlphaFoldDB" id="D1C544"/>
<evidence type="ECO:0000313" key="1">
    <source>
        <dbReference type="EMBL" id="ACZ39361.1"/>
    </source>
</evidence>
<dbReference type="InterPro" id="IPR011042">
    <property type="entry name" value="6-blade_b-propeller_TolB-like"/>
</dbReference>
<reference evidence="2" key="1">
    <citation type="submission" date="2009-11" db="EMBL/GenBank/DDBJ databases">
        <title>The complete chromosome 1 of Sphaerobacter thermophilus DSM 20745.</title>
        <authorList>
            <person name="Lucas S."/>
            <person name="Copeland A."/>
            <person name="Lapidus A."/>
            <person name="Glavina del Rio T."/>
            <person name="Dalin E."/>
            <person name="Tice H."/>
            <person name="Bruce D."/>
            <person name="Goodwin L."/>
            <person name="Pitluck S."/>
            <person name="Kyrpides N."/>
            <person name="Mavromatis K."/>
            <person name="Ivanova N."/>
            <person name="Mikhailova N."/>
            <person name="LaButti K.M."/>
            <person name="Clum A."/>
            <person name="Sun H.I."/>
            <person name="Brettin T."/>
            <person name="Detter J.C."/>
            <person name="Han C."/>
            <person name="Larimer F."/>
            <person name="Land M."/>
            <person name="Hauser L."/>
            <person name="Markowitz V."/>
            <person name="Cheng J.F."/>
            <person name="Hugenholtz P."/>
            <person name="Woyke T."/>
            <person name="Wu D."/>
            <person name="Steenblock K."/>
            <person name="Schneider S."/>
            <person name="Pukall R."/>
            <person name="Goeker M."/>
            <person name="Klenk H.P."/>
            <person name="Eisen J.A."/>
        </authorList>
    </citation>
    <scope>NUCLEOTIDE SEQUENCE [LARGE SCALE GENOMIC DNA]</scope>
    <source>
        <strain evidence="2">ATCC 49802 / DSM 20745 / S 6022</strain>
    </source>
</reference>
<organism evidence="1 2">
    <name type="scientific">Sphaerobacter thermophilus (strain ATCC 49802 / DSM 20745 / KCCM 41009 / NCIMB 13125 / S 6022)</name>
    <dbReference type="NCBI Taxonomy" id="479434"/>
    <lineage>
        <taxon>Bacteria</taxon>
        <taxon>Pseudomonadati</taxon>
        <taxon>Thermomicrobiota</taxon>
        <taxon>Thermomicrobia</taxon>
        <taxon>Sphaerobacterales</taxon>
        <taxon>Sphaerobacterineae</taxon>
        <taxon>Sphaerobacteraceae</taxon>
        <taxon>Sphaerobacter</taxon>
    </lineage>
</organism>
<dbReference type="HOGENOM" id="CLU_675987_0_0_0"/>
<dbReference type="EMBL" id="CP001823">
    <property type="protein sequence ID" value="ACZ39361.1"/>
    <property type="molecule type" value="Genomic_DNA"/>
</dbReference>
<dbReference type="Gene3D" id="2.120.10.30">
    <property type="entry name" value="TolB, C-terminal domain"/>
    <property type="match status" value="1"/>
</dbReference>
<dbReference type="SUPFAM" id="SSF82171">
    <property type="entry name" value="DPP6 N-terminal domain-like"/>
    <property type="match status" value="1"/>
</dbReference>
<keyword evidence="2" id="KW-1185">Reference proteome</keyword>
<name>D1C544_SPHTD</name>
<protein>
    <recommendedName>
        <fullName evidence="3">WD40 domain protein beta Propeller</fullName>
    </recommendedName>
</protein>
<dbReference type="PROSITE" id="PS51257">
    <property type="entry name" value="PROKAR_LIPOPROTEIN"/>
    <property type="match status" value="1"/>
</dbReference>